<keyword evidence="1" id="KW-1133">Transmembrane helix</keyword>
<dbReference type="InterPro" id="IPR019253">
    <property type="entry name" value="DUF2244_TM"/>
</dbReference>
<accession>A0A1Y1Q991</accession>
<proteinExistence type="predicted"/>
<dbReference type="Pfam" id="PF10003">
    <property type="entry name" value="DUF2244"/>
    <property type="match status" value="1"/>
</dbReference>
<feature type="transmembrane region" description="Helical" evidence="1">
    <location>
        <begin position="26"/>
        <end position="45"/>
    </location>
</feature>
<evidence type="ECO:0008006" key="4">
    <source>
        <dbReference type="Google" id="ProtNLM"/>
    </source>
</evidence>
<evidence type="ECO:0000313" key="3">
    <source>
        <dbReference type="Proteomes" id="UP000192491"/>
    </source>
</evidence>
<protein>
    <recommendedName>
        <fullName evidence="4">DUF2244 domain-containing protein</fullName>
    </recommendedName>
</protein>
<evidence type="ECO:0000313" key="2">
    <source>
        <dbReference type="EMBL" id="OQX00295.1"/>
    </source>
</evidence>
<name>A0A1Y1Q991_9GAMM</name>
<sequence>MMVLFAAVAVLTLLVAVRFVLLGAWLVLPFALLEIVVLGVSLYLLERASRYSETIQIAPDGILIITRSGVKTLREYRFQSYWVQIALQLDPHDWYPSKLVLRSHGECLEIGACLTNADRKTLANTITTAVESCRKTTD</sequence>
<evidence type="ECO:0000256" key="1">
    <source>
        <dbReference type="SAM" id="Phobius"/>
    </source>
</evidence>
<reference evidence="2 3" key="1">
    <citation type="submission" date="2017-01" db="EMBL/GenBank/DDBJ databases">
        <title>Novel large sulfur bacteria in the metagenomes of groundwater-fed chemosynthetic microbial mats in the Lake Huron basin.</title>
        <authorList>
            <person name="Sharrar A.M."/>
            <person name="Flood B.E."/>
            <person name="Bailey J.V."/>
            <person name="Jones D.S."/>
            <person name="Biddanda B."/>
            <person name="Ruberg S.A."/>
            <person name="Marcus D.N."/>
            <person name="Dick G.J."/>
        </authorList>
    </citation>
    <scope>NUCLEOTIDE SEQUENCE [LARGE SCALE GENOMIC DNA]</scope>
    <source>
        <strain evidence="2">A8</strain>
    </source>
</reference>
<keyword evidence="1" id="KW-0812">Transmembrane</keyword>
<gene>
    <name evidence="2" type="ORF">BWK73_48905</name>
</gene>
<dbReference type="EMBL" id="MTEJ01000660">
    <property type="protein sequence ID" value="OQX00295.1"/>
    <property type="molecule type" value="Genomic_DNA"/>
</dbReference>
<dbReference type="AlphaFoldDB" id="A0A1Y1Q991"/>
<organism evidence="2 3">
    <name type="scientific">Thiothrix lacustris</name>
    <dbReference type="NCBI Taxonomy" id="525917"/>
    <lineage>
        <taxon>Bacteria</taxon>
        <taxon>Pseudomonadati</taxon>
        <taxon>Pseudomonadota</taxon>
        <taxon>Gammaproteobacteria</taxon>
        <taxon>Thiotrichales</taxon>
        <taxon>Thiotrichaceae</taxon>
        <taxon>Thiothrix</taxon>
    </lineage>
</organism>
<dbReference type="Proteomes" id="UP000192491">
    <property type="component" value="Unassembled WGS sequence"/>
</dbReference>
<keyword evidence="1" id="KW-0472">Membrane</keyword>
<comment type="caution">
    <text evidence="2">The sequence shown here is derived from an EMBL/GenBank/DDBJ whole genome shotgun (WGS) entry which is preliminary data.</text>
</comment>